<dbReference type="SUPFAM" id="SSF158472">
    <property type="entry name" value="HAMP domain-like"/>
    <property type="match status" value="1"/>
</dbReference>
<dbReference type="InterPro" id="IPR003660">
    <property type="entry name" value="HAMP_dom"/>
</dbReference>
<proteinExistence type="predicted"/>
<sequence>VVRNLLLNPIELLGEASHRVGDGDLSVYLPTQGNDEVGTLFHDFNHMVKQIRDFQGELEEYKHHLEEKVDNRTRALEEMNKQLGIAITQAK</sequence>
<dbReference type="GO" id="GO:0016301">
    <property type="term" value="F:kinase activity"/>
    <property type="evidence" value="ECO:0007669"/>
    <property type="project" value="UniProtKB-KW"/>
</dbReference>
<evidence type="ECO:0000259" key="2">
    <source>
        <dbReference type="PROSITE" id="PS50885"/>
    </source>
</evidence>
<evidence type="ECO:0000256" key="1">
    <source>
        <dbReference type="SAM" id="Coils"/>
    </source>
</evidence>
<dbReference type="EMBL" id="PNCG01001057">
    <property type="protein sequence ID" value="TMP66717.1"/>
    <property type="molecule type" value="Genomic_DNA"/>
</dbReference>
<dbReference type="SMART" id="SM00304">
    <property type="entry name" value="HAMP"/>
    <property type="match status" value="1"/>
</dbReference>
<dbReference type="CDD" id="cd06225">
    <property type="entry name" value="HAMP"/>
    <property type="match status" value="1"/>
</dbReference>
<feature type="domain" description="HAMP" evidence="2">
    <location>
        <begin position="4"/>
        <end position="56"/>
    </location>
</feature>
<gene>
    <name evidence="3" type="ORF">CWC05_23775</name>
</gene>
<protein>
    <submittedName>
        <fullName evidence="3">Hybrid sensor histidine kinase/response regulator</fullName>
    </submittedName>
</protein>
<organism evidence="3 4">
    <name type="scientific">Pseudoalteromonas ruthenica</name>
    <dbReference type="NCBI Taxonomy" id="151081"/>
    <lineage>
        <taxon>Bacteria</taxon>
        <taxon>Pseudomonadati</taxon>
        <taxon>Pseudomonadota</taxon>
        <taxon>Gammaproteobacteria</taxon>
        <taxon>Alteromonadales</taxon>
        <taxon>Pseudoalteromonadaceae</taxon>
        <taxon>Pseudoalteromonas</taxon>
    </lineage>
</organism>
<feature type="non-terminal residue" evidence="3">
    <location>
        <position position="1"/>
    </location>
</feature>
<reference evidence="4" key="2">
    <citation type="submission" date="2019-06" db="EMBL/GenBank/DDBJ databases">
        <title>Co-occurence of chitin degradation, pigmentation and bioactivity in marine Pseudoalteromonas.</title>
        <authorList>
            <person name="Sonnenschein E.C."/>
            <person name="Bech P.K."/>
        </authorList>
    </citation>
    <scope>NUCLEOTIDE SEQUENCE [LARGE SCALE GENOMIC DNA]</scope>
    <source>
        <strain evidence="4">S2897</strain>
    </source>
</reference>
<dbReference type="GO" id="GO:0016020">
    <property type="term" value="C:membrane"/>
    <property type="evidence" value="ECO:0007669"/>
    <property type="project" value="InterPro"/>
</dbReference>
<evidence type="ECO:0000313" key="4">
    <source>
        <dbReference type="Proteomes" id="UP000305874"/>
    </source>
</evidence>
<comment type="caution">
    <text evidence="3">The sequence shown here is derived from an EMBL/GenBank/DDBJ whole genome shotgun (WGS) entry which is preliminary data.</text>
</comment>
<reference evidence="3 4" key="1">
    <citation type="submission" date="2017-12" db="EMBL/GenBank/DDBJ databases">
        <authorList>
            <person name="Paulsen S."/>
            <person name="Gram L.K."/>
        </authorList>
    </citation>
    <scope>NUCLEOTIDE SEQUENCE [LARGE SCALE GENOMIC DNA]</scope>
    <source>
        <strain evidence="3 4">S2897</strain>
    </source>
</reference>
<keyword evidence="3" id="KW-0808">Transferase</keyword>
<dbReference type="PROSITE" id="PS50885">
    <property type="entry name" value="HAMP"/>
    <property type="match status" value="1"/>
</dbReference>
<dbReference type="Proteomes" id="UP000305874">
    <property type="component" value="Unassembled WGS sequence"/>
</dbReference>
<dbReference type="RefSeq" id="WP_138549488.1">
    <property type="nucleotide sequence ID" value="NZ_PNCG01001057.1"/>
</dbReference>
<evidence type="ECO:0000313" key="3">
    <source>
        <dbReference type="EMBL" id="TMP66717.1"/>
    </source>
</evidence>
<dbReference type="Pfam" id="PF00672">
    <property type="entry name" value="HAMP"/>
    <property type="match status" value="1"/>
</dbReference>
<dbReference type="Gene3D" id="6.10.340.10">
    <property type="match status" value="1"/>
</dbReference>
<keyword evidence="3" id="KW-0418">Kinase</keyword>
<keyword evidence="1" id="KW-0175">Coiled coil</keyword>
<accession>A0A5S3Y2U0</accession>
<name>A0A5S3Y2U0_9GAMM</name>
<dbReference type="GO" id="GO:0007165">
    <property type="term" value="P:signal transduction"/>
    <property type="evidence" value="ECO:0007669"/>
    <property type="project" value="InterPro"/>
</dbReference>
<feature type="non-terminal residue" evidence="3">
    <location>
        <position position="91"/>
    </location>
</feature>
<feature type="coiled-coil region" evidence="1">
    <location>
        <begin position="51"/>
        <end position="82"/>
    </location>
</feature>
<dbReference type="AlphaFoldDB" id="A0A5S3Y2U0"/>